<protein>
    <submittedName>
        <fullName evidence="2">Uncharacterized protein</fullName>
    </submittedName>
</protein>
<organism evidence="2 3">
    <name type="scientific">Ornithinibacillus halophilus</name>
    <dbReference type="NCBI Taxonomy" id="930117"/>
    <lineage>
        <taxon>Bacteria</taxon>
        <taxon>Bacillati</taxon>
        <taxon>Bacillota</taxon>
        <taxon>Bacilli</taxon>
        <taxon>Bacillales</taxon>
        <taxon>Bacillaceae</taxon>
        <taxon>Ornithinibacillus</taxon>
    </lineage>
</organism>
<evidence type="ECO:0000313" key="2">
    <source>
        <dbReference type="EMBL" id="SHG01869.1"/>
    </source>
</evidence>
<dbReference type="SUPFAM" id="SSF58104">
    <property type="entry name" value="Methyl-accepting chemotaxis protein (MCP) signaling domain"/>
    <property type="match status" value="1"/>
</dbReference>
<gene>
    <name evidence="2" type="ORF">SAMN05216225_101266</name>
</gene>
<evidence type="ECO:0000256" key="1">
    <source>
        <dbReference type="SAM" id="Coils"/>
    </source>
</evidence>
<name>A0A1M5GDV8_9BACI</name>
<feature type="coiled-coil region" evidence="1">
    <location>
        <begin position="37"/>
        <end position="64"/>
    </location>
</feature>
<evidence type="ECO:0000313" key="3">
    <source>
        <dbReference type="Proteomes" id="UP000183988"/>
    </source>
</evidence>
<dbReference type="Proteomes" id="UP000183988">
    <property type="component" value="Unassembled WGS sequence"/>
</dbReference>
<accession>A0A1M5GDV8</accession>
<keyword evidence="1" id="KW-0175">Coiled coil</keyword>
<dbReference type="OrthoDB" id="2733945at2"/>
<keyword evidence="3" id="KW-1185">Reference proteome</keyword>
<dbReference type="RefSeq" id="WP_072889557.1">
    <property type="nucleotide sequence ID" value="NZ_FQVW01000012.1"/>
</dbReference>
<dbReference type="AlphaFoldDB" id="A0A1M5GDV8"/>
<proteinExistence type="predicted"/>
<sequence>MGLFINSGLHPDVYQNNSDIEEPNQDYFQTDYFKDLLAEQKKLNETLTKNVKNINKRHQQYELSQLEKWRSVSEQLDFIKEGQNHHEKFEREAREWLIMLEERNKELHQLLEQEGDSKQEILEEIQKISQTNEEIASKLTQYESFSEQLTEQMNQLVELHHGISNQMKKQEGKQDEVISSVENQEALMEKTLRQVDFVRSVLFERTSFLADKIENSYNLTSSMIYKLVTGTEKPLTLLMSNTKKNEANE</sequence>
<dbReference type="EMBL" id="FQVW01000012">
    <property type="protein sequence ID" value="SHG01869.1"/>
    <property type="molecule type" value="Genomic_DNA"/>
</dbReference>
<reference evidence="2 3" key="1">
    <citation type="submission" date="2016-11" db="EMBL/GenBank/DDBJ databases">
        <authorList>
            <person name="Jaros S."/>
            <person name="Januszkiewicz K."/>
            <person name="Wedrychowicz H."/>
        </authorList>
    </citation>
    <scope>NUCLEOTIDE SEQUENCE [LARGE SCALE GENOMIC DNA]</scope>
    <source>
        <strain evidence="2 3">IBRC-M 10683</strain>
    </source>
</reference>